<reference evidence="2 3" key="1">
    <citation type="journal article" date="2010" name="J. Bacteriol.">
        <title>Short-term signatures of evolutionary change in the Salmonella enterica serovar typhimurium 14028 genome.</title>
        <authorList>
            <person name="Jarvik T."/>
            <person name="Smillie C."/>
            <person name="Groisman E.A."/>
            <person name="Ochman H."/>
        </authorList>
    </citation>
    <scope>NUCLEOTIDE SEQUENCE [LARGE SCALE GENOMIC DNA]</scope>
    <source>
        <strain evidence="3">14028s / SGSC 2262</strain>
    </source>
</reference>
<sequence>MTSLPTPIIGLIVAVFVLVWLVLRTRVHALIAMLAAACIAGLLGGMGIDKTLSVITSGFGTTLGSIGLVIGLGVMMGRLLEVSGAAERIAWSFIKWLGKRREEWALAITGYIVSIPIFVDSAFVILYPVAKALAKSGKRSLLTLGVALAGGLVVTHHTVPPTPGPLGVAGIFNVDIGAMLLTGMALAVPCVIGIVFYAQWLDKRYPDFVPRTLNADEVNAALEQYNKEKEQKDLPSLTLSLLPIVVPIVLIFLKAICSTLATVEGWSGLATHPVVQAINFVGSPVIALAISVLLAVYTLVPRMDKHTTAERLEEGLQSAGIILLVTGAGGALGAILRDSGAGQQLAEQVANLPISPILIPFIVATLVRLIQGSGTVAMITAASISAPILAQIPGINMLLAAQAATMGSLFFGYFNDSLFWVVNRMMGVSDVKQQMVVWSVPTTIAWAIGGTGVVLINLLFGSGGSWLDPLLPIVVLAAIMLWVRWQAQGIKDKLVVKD</sequence>
<dbReference type="HOGENOM" id="CLU_027949_0_2_6"/>
<dbReference type="GO" id="GO:0015128">
    <property type="term" value="F:gluconate transmembrane transporter activity"/>
    <property type="evidence" value="ECO:0007669"/>
    <property type="project" value="InterPro"/>
</dbReference>
<feature type="transmembrane region" description="Helical" evidence="1">
    <location>
        <begin position="104"/>
        <end position="129"/>
    </location>
</feature>
<dbReference type="BioCyc" id="SENT588858:STM14_RS15605-MONOMER"/>
<evidence type="ECO:0000313" key="3">
    <source>
        <dbReference type="Proteomes" id="UP000002695"/>
    </source>
</evidence>
<dbReference type="AlphaFoldDB" id="A0A0F6B5Y2"/>
<feature type="transmembrane region" description="Helical" evidence="1">
    <location>
        <begin position="466"/>
        <end position="483"/>
    </location>
</feature>
<dbReference type="PATRIC" id="fig|588858.6.peg.3231"/>
<feature type="transmembrane region" description="Helical" evidence="1">
    <location>
        <begin position="435"/>
        <end position="460"/>
    </location>
</feature>
<keyword evidence="1" id="KW-1133">Transmembrane helix</keyword>
<evidence type="ECO:0000256" key="1">
    <source>
        <dbReference type="SAM" id="Phobius"/>
    </source>
</evidence>
<feature type="transmembrane region" description="Helical" evidence="1">
    <location>
        <begin position="54"/>
        <end position="72"/>
    </location>
</feature>
<feature type="transmembrane region" description="Helical" evidence="1">
    <location>
        <begin position="30"/>
        <end position="48"/>
    </location>
</feature>
<dbReference type="EMBL" id="CP001363">
    <property type="protein sequence ID" value="ACY89928.1"/>
    <property type="molecule type" value="Genomic_DNA"/>
</dbReference>
<keyword evidence="1" id="KW-0812">Transmembrane</keyword>
<accession>A0A0F6B5Y2</accession>
<name>A0A0F6B5Y2_SALT1</name>
<dbReference type="RefSeq" id="WP_000202726.1">
    <property type="nucleotide sequence ID" value="NC_016856.1"/>
</dbReference>
<feature type="transmembrane region" description="Helical" evidence="1">
    <location>
        <begin position="320"/>
        <end position="337"/>
    </location>
</feature>
<feature type="transmembrane region" description="Helical" evidence="1">
    <location>
        <begin position="281"/>
        <end position="300"/>
    </location>
</feature>
<protein>
    <submittedName>
        <fullName evidence="2">Permease</fullName>
    </submittedName>
</protein>
<keyword evidence="1" id="KW-0472">Membrane</keyword>
<dbReference type="Pfam" id="PF02447">
    <property type="entry name" value="GntP_permease"/>
    <property type="match status" value="1"/>
</dbReference>
<feature type="transmembrane region" description="Helical" evidence="1">
    <location>
        <begin position="179"/>
        <end position="198"/>
    </location>
</feature>
<dbReference type="InterPro" id="IPR003474">
    <property type="entry name" value="Glcn_transporter"/>
</dbReference>
<feature type="transmembrane region" description="Helical" evidence="1">
    <location>
        <begin position="6"/>
        <end position="23"/>
    </location>
</feature>
<dbReference type="GO" id="GO:0005886">
    <property type="term" value="C:plasma membrane"/>
    <property type="evidence" value="ECO:0007669"/>
    <property type="project" value="TreeGrafter"/>
</dbReference>
<organism evidence="2 3">
    <name type="scientific">Salmonella typhimurium (strain 14028s / SGSC 2262)</name>
    <dbReference type="NCBI Taxonomy" id="588858"/>
    <lineage>
        <taxon>Bacteria</taxon>
        <taxon>Pseudomonadati</taxon>
        <taxon>Pseudomonadota</taxon>
        <taxon>Gammaproteobacteria</taxon>
        <taxon>Enterobacterales</taxon>
        <taxon>Enterobacteriaceae</taxon>
        <taxon>Salmonella</taxon>
    </lineage>
</organism>
<dbReference type="KEGG" id="seo:STM14_3515"/>
<proteinExistence type="predicted"/>
<evidence type="ECO:0000313" key="2">
    <source>
        <dbReference type="EMBL" id="ACY89928.1"/>
    </source>
</evidence>
<feature type="transmembrane region" description="Helical" evidence="1">
    <location>
        <begin position="237"/>
        <end position="261"/>
    </location>
</feature>
<dbReference type="PIRSF" id="PIRSF002746">
    <property type="entry name" value="Gluconate_transporter"/>
    <property type="match status" value="1"/>
</dbReference>
<dbReference type="Proteomes" id="UP000002695">
    <property type="component" value="Chromosome"/>
</dbReference>
<keyword evidence="3" id="KW-1185">Reference proteome</keyword>
<dbReference type="PANTHER" id="PTHR30354:SF11">
    <property type="entry name" value="PERMEASE"/>
    <property type="match status" value="1"/>
</dbReference>
<dbReference type="PANTHER" id="PTHR30354">
    <property type="entry name" value="GNT FAMILY GLUCONATE TRANSPORTER"/>
    <property type="match status" value="1"/>
</dbReference>
<dbReference type="NCBIfam" id="TIGR00791">
    <property type="entry name" value="gntP"/>
    <property type="match status" value="1"/>
</dbReference>
<feature type="transmembrane region" description="Helical" evidence="1">
    <location>
        <begin position="398"/>
        <end position="423"/>
    </location>
</feature>
<gene>
    <name evidence="2" type="ordered locus">STM14_3515</name>
</gene>